<feature type="domain" description="Zn(2)-C6 fungal-type" evidence="2">
    <location>
        <begin position="24"/>
        <end position="67"/>
    </location>
</feature>
<feature type="non-terminal residue" evidence="3">
    <location>
        <position position="709"/>
    </location>
</feature>
<dbReference type="GO" id="GO:0008270">
    <property type="term" value="F:zinc ion binding"/>
    <property type="evidence" value="ECO:0007669"/>
    <property type="project" value="InterPro"/>
</dbReference>
<dbReference type="PROSITE" id="PS50048">
    <property type="entry name" value="ZN2_CY6_FUNGAL_2"/>
    <property type="match status" value="1"/>
</dbReference>
<dbReference type="Gene3D" id="4.10.240.10">
    <property type="entry name" value="Zn(2)-C6 fungal-type DNA-binding domain"/>
    <property type="match status" value="1"/>
</dbReference>
<dbReference type="InterPro" id="IPR001138">
    <property type="entry name" value="Zn2Cys6_DnaBD"/>
</dbReference>
<dbReference type="GeneID" id="77725352"/>
<dbReference type="InterPro" id="IPR036864">
    <property type="entry name" value="Zn2-C6_fun-type_DNA-bd_sf"/>
</dbReference>
<name>A0AA38H327_9TREE</name>
<feature type="compositionally biased region" description="Polar residues" evidence="1">
    <location>
        <begin position="1"/>
        <end position="11"/>
    </location>
</feature>
<keyword evidence="4" id="KW-1185">Reference proteome</keyword>
<reference evidence="3" key="1">
    <citation type="journal article" date="2022" name="G3 (Bethesda)">
        <title>High quality genome of the basidiomycete yeast Dioszegia hungarica PDD-24b-2 isolated from cloud water.</title>
        <authorList>
            <person name="Jarrige D."/>
            <person name="Haridas S."/>
            <person name="Bleykasten-Grosshans C."/>
            <person name="Joly M."/>
            <person name="Nadalig T."/>
            <person name="Sancelme M."/>
            <person name="Vuilleumier S."/>
            <person name="Grigoriev I.V."/>
            <person name="Amato P."/>
            <person name="Bringel F."/>
        </authorList>
    </citation>
    <scope>NUCLEOTIDE SEQUENCE</scope>
    <source>
        <strain evidence="3">PDD-24b-2</strain>
    </source>
</reference>
<dbReference type="SUPFAM" id="SSF57701">
    <property type="entry name" value="Zn2/Cys6 DNA-binding domain"/>
    <property type="match status" value="1"/>
</dbReference>
<feature type="region of interest" description="Disordered" evidence="1">
    <location>
        <begin position="1"/>
        <end position="21"/>
    </location>
</feature>
<dbReference type="CDD" id="cd00067">
    <property type="entry name" value="GAL4"/>
    <property type="match status" value="1"/>
</dbReference>
<proteinExistence type="predicted"/>
<evidence type="ECO:0000313" key="4">
    <source>
        <dbReference type="Proteomes" id="UP001164286"/>
    </source>
</evidence>
<dbReference type="RefSeq" id="XP_052942859.1">
    <property type="nucleotide sequence ID" value="XM_053086151.1"/>
</dbReference>
<organism evidence="3 4">
    <name type="scientific">Dioszegia hungarica</name>
    <dbReference type="NCBI Taxonomy" id="4972"/>
    <lineage>
        <taxon>Eukaryota</taxon>
        <taxon>Fungi</taxon>
        <taxon>Dikarya</taxon>
        <taxon>Basidiomycota</taxon>
        <taxon>Agaricomycotina</taxon>
        <taxon>Tremellomycetes</taxon>
        <taxon>Tremellales</taxon>
        <taxon>Bulleribasidiaceae</taxon>
        <taxon>Dioszegia</taxon>
    </lineage>
</organism>
<dbReference type="EMBL" id="JAKWFO010000013">
    <property type="protein sequence ID" value="KAI9633082.1"/>
    <property type="molecule type" value="Genomic_DNA"/>
</dbReference>
<evidence type="ECO:0000313" key="3">
    <source>
        <dbReference type="EMBL" id="KAI9633082.1"/>
    </source>
</evidence>
<gene>
    <name evidence="3" type="ORF">MKK02DRAFT_19783</name>
</gene>
<dbReference type="Proteomes" id="UP001164286">
    <property type="component" value="Unassembled WGS sequence"/>
</dbReference>
<feature type="region of interest" description="Disordered" evidence="1">
    <location>
        <begin position="72"/>
        <end position="123"/>
    </location>
</feature>
<evidence type="ECO:0000256" key="1">
    <source>
        <dbReference type="SAM" id="MobiDB-lite"/>
    </source>
</evidence>
<sequence length="709" mass="78189">MSAQIHTQGTNGEPRAKRTHARRSCELCKIRKTRCELPDIDIPSSSEPLGEDKACHRCRVLALPCVVDDAGRKPAKKRARADTDVERDPNDPFAALRASQASGSRAKGKGKGKAAAGKDNGEGIDHSLEVMQTIHPELEYKYGDGEPALYSSDPFLRSSPLSATFANIPAAASDITLRSRPLELACAMIRTAYSKMMVKDGRLAMTLEKIDWLKLVDSSMLDRLEHGFSRLRTFHAYLESFQTIWDRCTASPLCEDQLLLCMIIYLSSLPLAPELPVTKLRAYLRPRITCFRDRVLLHTPISFTTLQALELVSVHAPLGVVPLQLTDPRIVTVARGQIAALRFISSQVKFATFFQAIAEREGDNLWNQPDCLLYFYTTALDAGMALEDEAPHAPAALAEVRELAAQYLGESREYLWRNGQESIGAAGLVGRLGVFDRLCRLGEVIDSLDRLRKTIDTAAMDGEFNAVDAISDEFTLFAQKMDKCDQRHEAILAIITPFSGNLERGYVIHRSMRRRFEHIKVLSHGMLCLIATSYVPGSRLALPSVPSDIPPLQRASYAMARAVVPVDIMPLLQNNSLATMVIWQYGTHRGEISQQVIATLGDLQSHAGTEAVELLPIHECIAYALDSSKILMEIWAGSHAMHKKSGNLPDSLLSPAWIHTLKRAGRTLRLFGFLSPPEAMGALERGPGQGETIANACSNILGSMVRLTE</sequence>
<feature type="compositionally biased region" description="Basic and acidic residues" evidence="1">
    <location>
        <begin position="80"/>
        <end position="90"/>
    </location>
</feature>
<protein>
    <recommendedName>
        <fullName evidence="2">Zn(2)-C6 fungal-type domain-containing protein</fullName>
    </recommendedName>
</protein>
<comment type="caution">
    <text evidence="3">The sequence shown here is derived from an EMBL/GenBank/DDBJ whole genome shotgun (WGS) entry which is preliminary data.</text>
</comment>
<evidence type="ECO:0000259" key="2">
    <source>
        <dbReference type="PROSITE" id="PS50048"/>
    </source>
</evidence>
<dbReference type="GO" id="GO:0000981">
    <property type="term" value="F:DNA-binding transcription factor activity, RNA polymerase II-specific"/>
    <property type="evidence" value="ECO:0007669"/>
    <property type="project" value="InterPro"/>
</dbReference>
<dbReference type="AlphaFoldDB" id="A0AA38H327"/>
<accession>A0AA38H327</accession>